<evidence type="ECO:0000256" key="2">
    <source>
        <dbReference type="ARBA" id="ARBA00007613"/>
    </source>
</evidence>
<dbReference type="GO" id="GO:0009279">
    <property type="term" value="C:cell outer membrane"/>
    <property type="evidence" value="ECO:0007669"/>
    <property type="project" value="UniProtKB-SubCell"/>
</dbReference>
<comment type="subcellular location">
    <subcellularLocation>
        <location evidence="1">Cell outer membrane</location>
    </subcellularLocation>
</comment>
<feature type="chain" id="PRO_5016465334" evidence="8">
    <location>
        <begin position="21"/>
        <end position="442"/>
    </location>
</feature>
<dbReference type="OrthoDB" id="9771205at2"/>
<dbReference type="GO" id="GO:0015288">
    <property type="term" value="F:porin activity"/>
    <property type="evidence" value="ECO:0007669"/>
    <property type="project" value="TreeGrafter"/>
</dbReference>
<evidence type="ECO:0000256" key="7">
    <source>
        <dbReference type="ARBA" id="ARBA00023237"/>
    </source>
</evidence>
<evidence type="ECO:0000256" key="5">
    <source>
        <dbReference type="ARBA" id="ARBA00022692"/>
    </source>
</evidence>
<keyword evidence="10" id="KW-1185">Reference proteome</keyword>
<evidence type="ECO:0000256" key="1">
    <source>
        <dbReference type="ARBA" id="ARBA00004442"/>
    </source>
</evidence>
<evidence type="ECO:0000256" key="4">
    <source>
        <dbReference type="ARBA" id="ARBA00022452"/>
    </source>
</evidence>
<comment type="similarity">
    <text evidence="2">Belongs to the outer membrane factor (OMF) (TC 1.B.17) family.</text>
</comment>
<dbReference type="GO" id="GO:1990281">
    <property type="term" value="C:efflux pump complex"/>
    <property type="evidence" value="ECO:0007669"/>
    <property type="project" value="TreeGrafter"/>
</dbReference>
<dbReference type="RefSeq" id="WP_112783762.1">
    <property type="nucleotide sequence ID" value="NZ_CP030041.1"/>
</dbReference>
<dbReference type="GO" id="GO:0015562">
    <property type="term" value="F:efflux transmembrane transporter activity"/>
    <property type="evidence" value="ECO:0007669"/>
    <property type="project" value="InterPro"/>
</dbReference>
<protein>
    <submittedName>
        <fullName evidence="9">TolC family protein</fullName>
    </submittedName>
</protein>
<keyword evidence="4" id="KW-1134">Transmembrane beta strand</keyword>
<dbReference type="PANTHER" id="PTHR30026:SF20">
    <property type="entry name" value="OUTER MEMBRANE PROTEIN TOLC"/>
    <property type="match status" value="1"/>
</dbReference>
<dbReference type="KEGG" id="est:DN752_09755"/>
<organism evidence="9 10">
    <name type="scientific">Echinicola strongylocentroti</name>
    <dbReference type="NCBI Taxonomy" id="1795355"/>
    <lineage>
        <taxon>Bacteria</taxon>
        <taxon>Pseudomonadati</taxon>
        <taxon>Bacteroidota</taxon>
        <taxon>Cytophagia</taxon>
        <taxon>Cytophagales</taxon>
        <taxon>Cyclobacteriaceae</taxon>
        <taxon>Echinicola</taxon>
    </lineage>
</organism>
<dbReference type="Pfam" id="PF02321">
    <property type="entry name" value="OEP"/>
    <property type="match status" value="2"/>
</dbReference>
<dbReference type="InterPro" id="IPR051906">
    <property type="entry name" value="TolC-like"/>
</dbReference>
<dbReference type="AlphaFoldDB" id="A0A2Z4IGU6"/>
<dbReference type="Gene3D" id="1.20.1600.10">
    <property type="entry name" value="Outer membrane efflux proteins (OEP)"/>
    <property type="match status" value="1"/>
</dbReference>
<dbReference type="SUPFAM" id="SSF56954">
    <property type="entry name" value="Outer membrane efflux proteins (OEP)"/>
    <property type="match status" value="1"/>
</dbReference>
<gene>
    <name evidence="9" type="ORF">DN752_09755</name>
</gene>
<keyword evidence="8" id="KW-0732">Signal</keyword>
<dbReference type="InterPro" id="IPR003423">
    <property type="entry name" value="OMP_efflux"/>
</dbReference>
<name>A0A2Z4IGU6_9BACT</name>
<keyword evidence="3" id="KW-0813">Transport</keyword>
<dbReference type="Proteomes" id="UP000248688">
    <property type="component" value="Chromosome"/>
</dbReference>
<keyword evidence="6" id="KW-0472">Membrane</keyword>
<evidence type="ECO:0000313" key="10">
    <source>
        <dbReference type="Proteomes" id="UP000248688"/>
    </source>
</evidence>
<keyword evidence="7" id="KW-0998">Cell outer membrane</keyword>
<feature type="signal peptide" evidence="8">
    <location>
        <begin position="1"/>
        <end position="20"/>
    </location>
</feature>
<dbReference type="PANTHER" id="PTHR30026">
    <property type="entry name" value="OUTER MEMBRANE PROTEIN TOLC"/>
    <property type="match status" value="1"/>
</dbReference>
<evidence type="ECO:0000256" key="6">
    <source>
        <dbReference type="ARBA" id="ARBA00023136"/>
    </source>
</evidence>
<evidence type="ECO:0000313" key="9">
    <source>
        <dbReference type="EMBL" id="AWW30381.1"/>
    </source>
</evidence>
<evidence type="ECO:0000256" key="8">
    <source>
        <dbReference type="SAM" id="SignalP"/>
    </source>
</evidence>
<reference evidence="9 10" key="1">
    <citation type="submission" date="2018-06" db="EMBL/GenBank/DDBJ databases">
        <title>Echinicola strongylocentroti sp. nov., isolated from a sea urchin Strongylocentrotus intermedius.</title>
        <authorList>
            <person name="Bae S.S."/>
        </authorList>
    </citation>
    <scope>NUCLEOTIDE SEQUENCE [LARGE SCALE GENOMIC DNA]</scope>
    <source>
        <strain evidence="9 10">MEBiC08714</strain>
    </source>
</reference>
<proteinExistence type="inferred from homology"/>
<sequence length="442" mass="50290">MRKQCLVVLSMVAAVFSAYGQDELSFEQAIMMGLENNYDVKIALKDNELTEIDKKLGVGALLPSLDATYGRTTSTEDVEQQFVNESVPKNIDGAKSSGENFNINAIYGFRYEAVVALKRLGKLNEIGELQAKVVIENTVAAISEAYYRLAAELKRHEVLQETLELSQQRLDIAKSQYELGGSSKTEFLAAQVDYNTDMSLLVSQEQIIRTARINLNELMALDEEKEFEVTDSIKINQDLKLGPLVDQAMDQNKMLLINRRQENVAYLQLKEIQAQRLPYLSLDGNYRQSVSNSDAGFLIQNKREGYSFGATIGINLFSGFTLNRQIQRARVQQESQAYLLDQYEVQLKSDIYRAFNIYENSKRRLHIERQNYQVVEENTAIAFDRFKTGLTSYLEFRDAQVNRLNAESRLIDAVFSTKVAEVELMRLAGKIYYKSNGEDILN</sequence>
<evidence type="ECO:0000256" key="3">
    <source>
        <dbReference type="ARBA" id="ARBA00022448"/>
    </source>
</evidence>
<dbReference type="EMBL" id="CP030041">
    <property type="protein sequence ID" value="AWW30381.1"/>
    <property type="molecule type" value="Genomic_DNA"/>
</dbReference>
<keyword evidence="5" id="KW-0812">Transmembrane</keyword>
<accession>A0A2Z4IGU6</accession>